<evidence type="ECO:0000313" key="3">
    <source>
        <dbReference type="Proteomes" id="UP000052268"/>
    </source>
</evidence>
<sequence>MKLLHYEPAVPNFGDDLNGTLWSALAPSLFEGEGVVDDRGEAFVGIGTIVGIDPGRRRCLHVFSSGAGYTAADGWAGLDVHYHCVRGPVTAQVLGLSADRALTDGAILAPLVDRFRFSAAVEGAGARNITAGGRTVVVPHYETIAFPGWDHAVRMAGFDLVDPRGAPEVVIAALASARLVLTESLHGAILADAYGVPWRGFAVSRNFSTAKWADWTGSLELNVEIALVPPPDPMPLLRFGKRGEAFGTMLQLEPEASFREFRSRIAPPARIPFLKAQAKRVLEDLPAARRLLGFSPQRTAKALAELATYEPYLSLAGRRDSLRDAMLQRLEALVRLHQGALARVT</sequence>
<reference evidence="2 3" key="1">
    <citation type="journal article" date="2015" name="G3 (Bethesda)">
        <title>Insights into Ongoing Evolution of the Hexachlorocyclohexane Catabolic Pathway from Comparative Genomics of Ten Sphingomonadaceae Strains.</title>
        <authorList>
            <person name="Pearce S.L."/>
            <person name="Oakeshott J.G."/>
            <person name="Pandey G."/>
        </authorList>
    </citation>
    <scope>NUCLEOTIDE SEQUENCE [LARGE SCALE GENOMIC DNA]</scope>
    <source>
        <strain evidence="2 3">LL02</strain>
    </source>
</reference>
<keyword evidence="3" id="KW-1185">Reference proteome</keyword>
<dbReference type="Pfam" id="PF04230">
    <property type="entry name" value="PS_pyruv_trans"/>
    <property type="match status" value="1"/>
</dbReference>
<proteinExistence type="predicted"/>
<dbReference type="PATRIC" id="fig|1114963.3.peg.4766"/>
<feature type="domain" description="Polysaccharide pyruvyl transferase" evidence="1">
    <location>
        <begin position="157"/>
        <end position="204"/>
    </location>
</feature>
<dbReference type="OrthoDB" id="9803627at2"/>
<name>A0A0J8A644_9SPHN</name>
<evidence type="ECO:0000313" key="2">
    <source>
        <dbReference type="EMBL" id="KMS50860.1"/>
    </source>
</evidence>
<protein>
    <submittedName>
        <fullName evidence="2">Succinoglycan biosynthesis ketolase</fullName>
    </submittedName>
</protein>
<dbReference type="EMBL" id="JACU01000014">
    <property type="protein sequence ID" value="KMS50860.1"/>
    <property type="molecule type" value="Genomic_DNA"/>
</dbReference>
<dbReference type="Proteomes" id="UP000052268">
    <property type="component" value="Unassembled WGS sequence"/>
</dbReference>
<organism evidence="2 3">
    <name type="scientific">Novosphingobium barchaimii LL02</name>
    <dbReference type="NCBI Taxonomy" id="1114963"/>
    <lineage>
        <taxon>Bacteria</taxon>
        <taxon>Pseudomonadati</taxon>
        <taxon>Pseudomonadota</taxon>
        <taxon>Alphaproteobacteria</taxon>
        <taxon>Sphingomonadales</taxon>
        <taxon>Sphingomonadaceae</taxon>
        <taxon>Novosphingobium</taxon>
    </lineage>
</organism>
<gene>
    <name evidence="2" type="ORF">V474_05605</name>
</gene>
<comment type="caution">
    <text evidence="2">The sequence shown here is derived from an EMBL/GenBank/DDBJ whole genome shotgun (WGS) entry which is preliminary data.</text>
</comment>
<evidence type="ECO:0000259" key="1">
    <source>
        <dbReference type="Pfam" id="PF04230"/>
    </source>
</evidence>
<dbReference type="InterPro" id="IPR007345">
    <property type="entry name" value="Polysacch_pyruvyl_Trfase"/>
</dbReference>
<dbReference type="AlphaFoldDB" id="A0A0J8A644"/>
<accession>A0A0J8A644</accession>
<dbReference type="RefSeq" id="WP_148649524.1">
    <property type="nucleotide sequence ID" value="NZ_KQ130460.1"/>
</dbReference>